<keyword evidence="2 4" id="KW-0238">DNA-binding</keyword>
<comment type="caution">
    <text evidence="7">The sequence shown here is derived from an EMBL/GenBank/DDBJ whole genome shotgun (WGS) entry which is preliminary data.</text>
</comment>
<evidence type="ECO:0000259" key="6">
    <source>
        <dbReference type="PROSITE" id="PS50977"/>
    </source>
</evidence>
<proteinExistence type="predicted"/>
<feature type="DNA-binding region" description="H-T-H motif" evidence="4">
    <location>
        <begin position="45"/>
        <end position="64"/>
    </location>
</feature>
<evidence type="ECO:0000313" key="7">
    <source>
        <dbReference type="EMBL" id="NLP84504.1"/>
    </source>
</evidence>
<dbReference type="PANTHER" id="PTHR30055:SF234">
    <property type="entry name" value="HTH-TYPE TRANSCRIPTIONAL REGULATOR BETI"/>
    <property type="match status" value="1"/>
</dbReference>
<keyword evidence="8" id="KW-1185">Reference proteome</keyword>
<feature type="compositionally biased region" description="Low complexity" evidence="5">
    <location>
        <begin position="1"/>
        <end position="16"/>
    </location>
</feature>
<keyword evidence="3" id="KW-0804">Transcription</keyword>
<keyword evidence="1" id="KW-0805">Transcription regulation</keyword>
<feature type="region of interest" description="Disordered" evidence="5">
    <location>
        <begin position="1"/>
        <end position="24"/>
    </location>
</feature>
<dbReference type="PANTHER" id="PTHR30055">
    <property type="entry name" value="HTH-TYPE TRANSCRIPTIONAL REGULATOR RUTR"/>
    <property type="match status" value="1"/>
</dbReference>
<accession>A0ABX1KEI4</accession>
<dbReference type="InterPro" id="IPR050109">
    <property type="entry name" value="HTH-type_TetR-like_transc_reg"/>
</dbReference>
<dbReference type="PRINTS" id="PR00455">
    <property type="entry name" value="HTHTETR"/>
</dbReference>
<evidence type="ECO:0000313" key="8">
    <source>
        <dbReference type="Proteomes" id="UP001429745"/>
    </source>
</evidence>
<dbReference type="Proteomes" id="UP001429745">
    <property type="component" value="Unassembled WGS sequence"/>
</dbReference>
<organism evidence="7 8">
    <name type="scientific">Microbacterium salsuginis</name>
    <dbReference type="NCBI Taxonomy" id="2722803"/>
    <lineage>
        <taxon>Bacteria</taxon>
        <taxon>Bacillati</taxon>
        <taxon>Actinomycetota</taxon>
        <taxon>Actinomycetes</taxon>
        <taxon>Micrococcales</taxon>
        <taxon>Microbacteriaceae</taxon>
        <taxon>Microbacterium</taxon>
    </lineage>
</organism>
<dbReference type="InterPro" id="IPR036271">
    <property type="entry name" value="Tet_transcr_reg_TetR-rel_C_sf"/>
</dbReference>
<feature type="domain" description="HTH tetR-type" evidence="6">
    <location>
        <begin position="23"/>
        <end position="82"/>
    </location>
</feature>
<dbReference type="InterPro" id="IPR001647">
    <property type="entry name" value="HTH_TetR"/>
</dbReference>
<evidence type="ECO:0000256" key="3">
    <source>
        <dbReference type="ARBA" id="ARBA00023163"/>
    </source>
</evidence>
<evidence type="ECO:0000256" key="2">
    <source>
        <dbReference type="ARBA" id="ARBA00023125"/>
    </source>
</evidence>
<dbReference type="RefSeq" id="WP_168912988.1">
    <property type="nucleotide sequence ID" value="NZ_JABACI010000003.1"/>
</dbReference>
<dbReference type="EMBL" id="JABACI010000003">
    <property type="protein sequence ID" value="NLP84504.1"/>
    <property type="molecule type" value="Genomic_DNA"/>
</dbReference>
<dbReference type="InterPro" id="IPR009057">
    <property type="entry name" value="Homeodomain-like_sf"/>
</dbReference>
<evidence type="ECO:0000256" key="5">
    <source>
        <dbReference type="SAM" id="MobiDB-lite"/>
    </source>
</evidence>
<reference evidence="7 8" key="1">
    <citation type="submission" date="2020-04" db="EMBL/GenBank/DDBJ databases">
        <title>CFH 90308 Microbacterium sp.</title>
        <authorList>
            <person name="Nie G."/>
            <person name="Ming H."/>
            <person name="Xia T."/>
        </authorList>
    </citation>
    <scope>NUCLEOTIDE SEQUENCE [LARGE SCALE GENOMIC DNA]</scope>
    <source>
        <strain evidence="7 8">CFH 90308</strain>
    </source>
</reference>
<sequence length="196" mass="20621">MSSTASSRANSPSRPNRGPAAAAENRRALITAAREVYAEGGLNSPFSAVAKRAGVGQGSLYRHFPDRTALAAAVFEDNVRELEEYVAPPERTIDDLLDRVVAQAVVSTAFIELITADMSDPRVAALGARFNALVTQLVERDRSAGRIGAHIDAADVTMAAGMLATELARTEASARPEVGARAKALFVAAFAPRSAD</sequence>
<evidence type="ECO:0000256" key="1">
    <source>
        <dbReference type="ARBA" id="ARBA00023015"/>
    </source>
</evidence>
<dbReference type="SUPFAM" id="SSF46689">
    <property type="entry name" value="Homeodomain-like"/>
    <property type="match status" value="1"/>
</dbReference>
<name>A0ABX1KEI4_9MICO</name>
<protein>
    <submittedName>
        <fullName evidence="7">TetR/AcrR family transcriptional regulator</fullName>
    </submittedName>
</protein>
<dbReference type="PROSITE" id="PS50977">
    <property type="entry name" value="HTH_TETR_2"/>
    <property type="match status" value="1"/>
</dbReference>
<dbReference type="SUPFAM" id="SSF48498">
    <property type="entry name" value="Tetracyclin repressor-like, C-terminal domain"/>
    <property type="match status" value="1"/>
</dbReference>
<dbReference type="Gene3D" id="1.10.357.10">
    <property type="entry name" value="Tetracycline Repressor, domain 2"/>
    <property type="match status" value="1"/>
</dbReference>
<gene>
    <name evidence="7" type="ORF">HF576_11650</name>
</gene>
<evidence type="ECO:0000256" key="4">
    <source>
        <dbReference type="PROSITE-ProRule" id="PRU00335"/>
    </source>
</evidence>
<dbReference type="Pfam" id="PF00440">
    <property type="entry name" value="TetR_N"/>
    <property type="match status" value="1"/>
</dbReference>